<name>A0ABN7VYY2_GIGMA</name>
<evidence type="ECO:0000313" key="1">
    <source>
        <dbReference type="EMBL" id="CAG8807766.1"/>
    </source>
</evidence>
<sequence>FDFSKESNTNKESIIKESSVVESFWKSEVNIKVAFYRCTNEFLDYYLGNKTSMNHFATL</sequence>
<reference evidence="1 2" key="1">
    <citation type="submission" date="2021-06" db="EMBL/GenBank/DDBJ databases">
        <authorList>
            <person name="Kallberg Y."/>
            <person name="Tangrot J."/>
            <person name="Rosling A."/>
        </authorList>
    </citation>
    <scope>NUCLEOTIDE SEQUENCE [LARGE SCALE GENOMIC DNA]</scope>
    <source>
        <strain evidence="1 2">120-4 pot B 10/14</strain>
    </source>
</reference>
<proteinExistence type="predicted"/>
<accession>A0ABN7VYY2</accession>
<dbReference type="Proteomes" id="UP000789901">
    <property type="component" value="Unassembled WGS sequence"/>
</dbReference>
<gene>
    <name evidence="1" type="ORF">GMARGA_LOCUS24569</name>
</gene>
<keyword evidence="2" id="KW-1185">Reference proteome</keyword>
<comment type="caution">
    <text evidence="1">The sequence shown here is derived from an EMBL/GenBank/DDBJ whole genome shotgun (WGS) entry which is preliminary data.</text>
</comment>
<organism evidence="1 2">
    <name type="scientific">Gigaspora margarita</name>
    <dbReference type="NCBI Taxonomy" id="4874"/>
    <lineage>
        <taxon>Eukaryota</taxon>
        <taxon>Fungi</taxon>
        <taxon>Fungi incertae sedis</taxon>
        <taxon>Mucoromycota</taxon>
        <taxon>Glomeromycotina</taxon>
        <taxon>Glomeromycetes</taxon>
        <taxon>Diversisporales</taxon>
        <taxon>Gigasporaceae</taxon>
        <taxon>Gigaspora</taxon>
    </lineage>
</organism>
<feature type="non-terminal residue" evidence="1">
    <location>
        <position position="1"/>
    </location>
</feature>
<evidence type="ECO:0000313" key="2">
    <source>
        <dbReference type="Proteomes" id="UP000789901"/>
    </source>
</evidence>
<dbReference type="EMBL" id="CAJVQB010026050">
    <property type="protein sequence ID" value="CAG8807766.1"/>
    <property type="molecule type" value="Genomic_DNA"/>
</dbReference>
<protein>
    <submittedName>
        <fullName evidence="1">16552_t:CDS:1</fullName>
    </submittedName>
</protein>